<dbReference type="EMBL" id="CP059572">
    <property type="protein sequence ID" value="QXJ25919.1"/>
    <property type="molecule type" value="Genomic_DNA"/>
</dbReference>
<sequence length="119" mass="13000">MHSFNLDPVPVPHNLIVSRYRESVRARAAEFRRQLTWVQPAALLLPADPAGAGLRWNPRLVQWHGDPALAGTRGDCGALSPGRLALTGYPMLPEQCTASGIQQLGEGLLVCRDCGLDYR</sequence>
<reference evidence="1" key="1">
    <citation type="submission" date="2020-07" db="EMBL/GenBank/DDBJ databases">
        <authorList>
            <person name="Tarantini F.S."/>
            <person name="Hong K.W."/>
            <person name="Chan K.G."/>
        </authorList>
    </citation>
    <scope>NUCLEOTIDE SEQUENCE</scope>
    <source>
        <strain evidence="1">32-07</strain>
    </source>
</reference>
<accession>A0ABX8R4D7</accession>
<protein>
    <submittedName>
        <fullName evidence="1">Uncharacterized protein</fullName>
    </submittedName>
</protein>
<gene>
    <name evidence="1" type="ORF">AGRA3207_007488</name>
</gene>
<proteinExistence type="predicted"/>
<evidence type="ECO:0000313" key="2">
    <source>
        <dbReference type="Proteomes" id="UP001049518"/>
    </source>
</evidence>
<dbReference type="Proteomes" id="UP001049518">
    <property type="component" value="Chromosome"/>
</dbReference>
<name>A0ABX8R4D7_9ACTN</name>
<evidence type="ECO:0000313" key="1">
    <source>
        <dbReference type="EMBL" id="QXJ25919.1"/>
    </source>
</evidence>
<organism evidence="1 2">
    <name type="scientific">Actinomadura graeca</name>
    <dbReference type="NCBI Taxonomy" id="2750812"/>
    <lineage>
        <taxon>Bacteria</taxon>
        <taxon>Bacillati</taxon>
        <taxon>Actinomycetota</taxon>
        <taxon>Actinomycetes</taxon>
        <taxon>Streptosporangiales</taxon>
        <taxon>Thermomonosporaceae</taxon>
        <taxon>Actinomadura</taxon>
    </lineage>
</organism>
<dbReference type="RefSeq" id="WP_231332132.1">
    <property type="nucleotide sequence ID" value="NZ_CP059572.1"/>
</dbReference>
<keyword evidence="2" id="KW-1185">Reference proteome</keyword>